<dbReference type="PANTHER" id="PTHR15503:SF45">
    <property type="entry name" value="RNA-DIRECTED DNA POLYMERASE HOMOLOG"/>
    <property type="match status" value="1"/>
</dbReference>
<dbReference type="EMBL" id="BQNB010020941">
    <property type="protein sequence ID" value="GJU01203.1"/>
    <property type="molecule type" value="Genomic_DNA"/>
</dbReference>
<evidence type="ECO:0008006" key="4">
    <source>
        <dbReference type="Google" id="ProtNLM"/>
    </source>
</evidence>
<proteinExistence type="predicted"/>
<feature type="compositionally biased region" description="Basic and acidic residues" evidence="1">
    <location>
        <begin position="94"/>
        <end position="120"/>
    </location>
</feature>
<dbReference type="PANTHER" id="PTHR15503">
    <property type="entry name" value="LDOC1 RELATED"/>
    <property type="match status" value="1"/>
</dbReference>
<feature type="region of interest" description="Disordered" evidence="1">
    <location>
        <begin position="43"/>
        <end position="71"/>
    </location>
</feature>
<reference evidence="2" key="2">
    <citation type="submission" date="2022-01" db="EMBL/GenBank/DDBJ databases">
        <authorList>
            <person name="Yamashiro T."/>
            <person name="Shiraishi A."/>
            <person name="Satake H."/>
            <person name="Nakayama K."/>
        </authorList>
    </citation>
    <scope>NUCLEOTIDE SEQUENCE</scope>
</reference>
<name>A0ABQ5IP24_9ASTR</name>
<protein>
    <recommendedName>
        <fullName evidence="4">Reverse transcriptase domain-containing protein</fullName>
    </recommendedName>
</protein>
<evidence type="ECO:0000256" key="1">
    <source>
        <dbReference type="SAM" id="MobiDB-lite"/>
    </source>
</evidence>
<evidence type="ECO:0000313" key="3">
    <source>
        <dbReference type="Proteomes" id="UP001151760"/>
    </source>
</evidence>
<dbReference type="SUPFAM" id="SSF56672">
    <property type="entry name" value="DNA/RNA polymerases"/>
    <property type="match status" value="1"/>
</dbReference>
<gene>
    <name evidence="2" type="ORF">Tco_1111541</name>
</gene>
<keyword evidence="3" id="KW-1185">Reference proteome</keyword>
<dbReference type="Proteomes" id="UP001151760">
    <property type="component" value="Unassembled WGS sequence"/>
</dbReference>
<evidence type="ECO:0000313" key="2">
    <source>
        <dbReference type="EMBL" id="GJU01203.1"/>
    </source>
</evidence>
<feature type="compositionally biased region" description="Basic and acidic residues" evidence="1">
    <location>
        <begin position="50"/>
        <end position="71"/>
    </location>
</feature>
<accession>A0ABQ5IP24</accession>
<dbReference type="InterPro" id="IPR032567">
    <property type="entry name" value="RTL1-rel"/>
</dbReference>
<sequence>METMKTVNQGYECLRKLSGVMTRRVAHASRGLLPFMRRKQTWPISNKQTEQQDARTLQRGDCPEGKNRSHKKPNLEVLEHMSGAFLKIRTVGEEERRVRGRDGAGGRGVKRSEGAEKGSDGAEGTGRGLGERGRTRACGVKCFDAIIGMDWLGQVPSDHSQKYMEKGFPIFLAHITPKEVEDKSEKKRLEDVPIVQDFPEVFPEDLHGHLYRIAAFRDERVLSEQLKECPDKGFIRPSSSPWGAPVLFVKKKDGSFRMCIDYGRIE</sequence>
<organism evidence="2 3">
    <name type="scientific">Tanacetum coccineum</name>
    <dbReference type="NCBI Taxonomy" id="301880"/>
    <lineage>
        <taxon>Eukaryota</taxon>
        <taxon>Viridiplantae</taxon>
        <taxon>Streptophyta</taxon>
        <taxon>Embryophyta</taxon>
        <taxon>Tracheophyta</taxon>
        <taxon>Spermatophyta</taxon>
        <taxon>Magnoliopsida</taxon>
        <taxon>eudicotyledons</taxon>
        <taxon>Gunneridae</taxon>
        <taxon>Pentapetalae</taxon>
        <taxon>asterids</taxon>
        <taxon>campanulids</taxon>
        <taxon>Asterales</taxon>
        <taxon>Asteraceae</taxon>
        <taxon>Asteroideae</taxon>
        <taxon>Anthemideae</taxon>
        <taxon>Anthemidinae</taxon>
        <taxon>Tanacetum</taxon>
    </lineage>
</organism>
<dbReference type="InterPro" id="IPR043502">
    <property type="entry name" value="DNA/RNA_pol_sf"/>
</dbReference>
<dbReference type="Gene3D" id="3.10.10.10">
    <property type="entry name" value="HIV Type 1 Reverse Transcriptase, subunit A, domain 1"/>
    <property type="match status" value="1"/>
</dbReference>
<comment type="caution">
    <text evidence="2">The sequence shown here is derived from an EMBL/GenBank/DDBJ whole genome shotgun (WGS) entry which is preliminary data.</text>
</comment>
<reference evidence="2" key="1">
    <citation type="journal article" date="2022" name="Int. J. Mol. Sci.">
        <title>Draft Genome of Tanacetum Coccineum: Genomic Comparison of Closely Related Tanacetum-Family Plants.</title>
        <authorList>
            <person name="Yamashiro T."/>
            <person name="Shiraishi A."/>
            <person name="Nakayama K."/>
            <person name="Satake H."/>
        </authorList>
    </citation>
    <scope>NUCLEOTIDE SEQUENCE</scope>
</reference>
<feature type="region of interest" description="Disordered" evidence="1">
    <location>
        <begin position="94"/>
        <end position="132"/>
    </location>
</feature>